<evidence type="ECO:0000256" key="1">
    <source>
        <dbReference type="ARBA" id="ARBA00007970"/>
    </source>
</evidence>
<dbReference type="CDD" id="cd00609">
    <property type="entry name" value="AAT_like"/>
    <property type="match status" value="1"/>
</dbReference>
<dbReference type="OrthoDB" id="9813612at2"/>
<keyword evidence="7" id="KW-1185">Reference proteome</keyword>
<dbReference type="InterPro" id="IPR015421">
    <property type="entry name" value="PyrdxlP-dep_Trfase_major"/>
</dbReference>
<keyword evidence="4" id="KW-0663">Pyridoxal phosphate</keyword>
<dbReference type="PANTHER" id="PTHR43643">
    <property type="entry name" value="HISTIDINOL-PHOSPHATE AMINOTRANSFERASE 2"/>
    <property type="match status" value="1"/>
</dbReference>
<dbReference type="InterPro" id="IPR015422">
    <property type="entry name" value="PyrdxlP-dep_Trfase_small"/>
</dbReference>
<keyword evidence="2 6" id="KW-0032">Aminotransferase</keyword>
<keyword evidence="3 6" id="KW-0808">Transferase</keyword>
<dbReference type="EMBL" id="CP030104">
    <property type="protein sequence ID" value="AWX45830.1"/>
    <property type="molecule type" value="Genomic_DNA"/>
</dbReference>
<evidence type="ECO:0000313" key="6">
    <source>
        <dbReference type="EMBL" id="AWX45830.1"/>
    </source>
</evidence>
<protein>
    <submittedName>
        <fullName evidence="6">Histidinol-phosphate transaminase</fullName>
        <ecNumber evidence="6">2.6.1.9</ecNumber>
    </submittedName>
</protein>
<evidence type="ECO:0000256" key="3">
    <source>
        <dbReference type="ARBA" id="ARBA00022679"/>
    </source>
</evidence>
<dbReference type="InterPro" id="IPR004839">
    <property type="entry name" value="Aminotransferase_I/II_large"/>
</dbReference>
<comment type="similarity">
    <text evidence="1">Belongs to the class-II pyridoxal-phosphate-dependent aminotransferase family. Histidinol-phosphate aminotransferase subfamily.</text>
</comment>
<dbReference type="AlphaFoldDB" id="A0A2Z4LVV9"/>
<dbReference type="RefSeq" id="WP_112379182.1">
    <property type="nucleotide sequence ID" value="NZ_CP030104.1"/>
</dbReference>
<dbReference type="GO" id="GO:0030170">
    <property type="term" value="F:pyridoxal phosphate binding"/>
    <property type="evidence" value="ECO:0007669"/>
    <property type="project" value="InterPro"/>
</dbReference>
<name>A0A2Z4LVV9_9FLAO</name>
<dbReference type="InterPro" id="IPR015424">
    <property type="entry name" value="PyrdxlP-dep_Trfase"/>
</dbReference>
<dbReference type="KEGG" id="spon:HME9304_02860"/>
<accession>A0A2Z4LVV9</accession>
<evidence type="ECO:0000256" key="4">
    <source>
        <dbReference type="ARBA" id="ARBA00022898"/>
    </source>
</evidence>
<gene>
    <name evidence="6" type="ORF">HME9304_02860</name>
</gene>
<dbReference type="Proteomes" id="UP000248536">
    <property type="component" value="Chromosome"/>
</dbReference>
<evidence type="ECO:0000259" key="5">
    <source>
        <dbReference type="Pfam" id="PF00155"/>
    </source>
</evidence>
<dbReference type="SUPFAM" id="SSF53383">
    <property type="entry name" value="PLP-dependent transferases"/>
    <property type="match status" value="1"/>
</dbReference>
<dbReference type="Pfam" id="PF00155">
    <property type="entry name" value="Aminotran_1_2"/>
    <property type="match status" value="1"/>
</dbReference>
<organism evidence="6 7">
    <name type="scientific">Flagellimonas maritima</name>
    <dbReference type="NCBI Taxonomy" id="1383885"/>
    <lineage>
        <taxon>Bacteria</taxon>
        <taxon>Pseudomonadati</taxon>
        <taxon>Bacteroidota</taxon>
        <taxon>Flavobacteriia</taxon>
        <taxon>Flavobacteriales</taxon>
        <taxon>Flavobacteriaceae</taxon>
        <taxon>Flagellimonas</taxon>
    </lineage>
</organism>
<proteinExistence type="inferred from homology"/>
<dbReference type="GO" id="GO:0004400">
    <property type="term" value="F:histidinol-phosphate transaminase activity"/>
    <property type="evidence" value="ECO:0007669"/>
    <property type="project" value="UniProtKB-EC"/>
</dbReference>
<evidence type="ECO:0000256" key="2">
    <source>
        <dbReference type="ARBA" id="ARBA00022576"/>
    </source>
</evidence>
<dbReference type="InterPro" id="IPR050106">
    <property type="entry name" value="HistidinolP_aminotransfase"/>
</dbReference>
<dbReference type="EC" id="2.6.1.9" evidence="6"/>
<dbReference type="PANTHER" id="PTHR43643:SF3">
    <property type="entry name" value="HISTIDINOL-PHOSPHATE AMINOTRANSFERASE"/>
    <property type="match status" value="1"/>
</dbReference>
<dbReference type="Gene3D" id="3.90.1150.10">
    <property type="entry name" value="Aspartate Aminotransferase, domain 1"/>
    <property type="match status" value="1"/>
</dbReference>
<sequence>MNRRNWISSSLILGSTAILAPTDVIGAEQYGTNKPTGVIKLNSNENPHGPSKKAREAIEKGIINGNRYPNEIRERLIYSISNKFDLSAESVILGAGSSDILQLLACWCVSEKHNITTSKLTFDILPNYIKRFGGKVLETEPTHEKGFDLNAIETISEKNPGVVYLVNPNNPTGSKVDYTELSSFCERVSKHSYIIVDEAYIEYLIRDESMVPLIKKNPKIIVVRTFSKIYGLAGLRVGYALTDARIAGVLRAYQIWTASNLNSLGIAAAIASLNDPTFVKTSRSRNTENLHYTLNELQKLKLYCVEPHANFIWFRGKPIEGDLNKIYAKYSIIVGVKEIDDATWIRVTIGKKEAMLRFIEVTKLIWN</sequence>
<feature type="domain" description="Aminotransferase class I/classII large" evidence="5">
    <location>
        <begin position="37"/>
        <end position="359"/>
    </location>
</feature>
<dbReference type="Gene3D" id="3.40.640.10">
    <property type="entry name" value="Type I PLP-dependent aspartate aminotransferase-like (Major domain)"/>
    <property type="match status" value="1"/>
</dbReference>
<evidence type="ECO:0000313" key="7">
    <source>
        <dbReference type="Proteomes" id="UP000248536"/>
    </source>
</evidence>
<reference evidence="6 7" key="1">
    <citation type="submission" date="2018-06" db="EMBL/GenBank/DDBJ databases">
        <title>Spongiibacterium sp. HME9304 Genome sequencing and assembly.</title>
        <authorList>
            <person name="Kang H."/>
            <person name="Kim H."/>
            <person name="Joh K."/>
        </authorList>
    </citation>
    <scope>NUCLEOTIDE SEQUENCE [LARGE SCALE GENOMIC DNA]</scope>
    <source>
        <strain evidence="6 7">HME9304</strain>
    </source>
</reference>